<evidence type="ECO:0000256" key="2">
    <source>
        <dbReference type="ARBA" id="ARBA00022448"/>
    </source>
</evidence>
<dbReference type="InterPro" id="IPR000711">
    <property type="entry name" value="ATPase_OSCP/dsu"/>
</dbReference>
<keyword evidence="5 8" id="KW-0472">Membrane</keyword>
<dbReference type="PATRIC" id="fig|1581420.6.peg.351"/>
<organism evidence="9 10">
    <name type="scientific">Aurantiacibacter luteus</name>
    <dbReference type="NCBI Taxonomy" id="1581420"/>
    <lineage>
        <taxon>Bacteria</taxon>
        <taxon>Pseudomonadati</taxon>
        <taxon>Pseudomonadota</taxon>
        <taxon>Alphaproteobacteria</taxon>
        <taxon>Sphingomonadales</taxon>
        <taxon>Erythrobacteraceae</taxon>
        <taxon>Aurantiacibacter</taxon>
    </lineage>
</organism>
<evidence type="ECO:0000256" key="1">
    <source>
        <dbReference type="ARBA" id="ARBA00004370"/>
    </source>
</evidence>
<evidence type="ECO:0000256" key="3">
    <source>
        <dbReference type="ARBA" id="ARBA00022781"/>
    </source>
</evidence>
<dbReference type="InterPro" id="IPR026015">
    <property type="entry name" value="ATP_synth_OSCP/delta_N_sf"/>
</dbReference>
<comment type="similarity">
    <text evidence="8">Belongs to the ATPase delta chain family.</text>
</comment>
<dbReference type="PRINTS" id="PR00125">
    <property type="entry name" value="ATPASEDELTA"/>
</dbReference>
<dbReference type="STRING" id="1581420.AAW00_01750"/>
<comment type="caution">
    <text evidence="9">The sequence shown here is derived from an EMBL/GenBank/DDBJ whole genome shotgun (WGS) entry which is preliminary data.</text>
</comment>
<sequence length="185" mass="19656">MELTAGIKASLAGRYASALFDLASEAGTVTAVENDLERLRSALAESGELRALIRNPEIKRHQIAGVMNGMADHLGLSELTRNFLGVLATNRRVADLPAIIRAFSAIAAAQRGEVQAEVASAHALTDEQIATLESKLRAREGRTVKLSSRVDPSLLGGLVVTIGSQRIDSSIRTRLNSLAQAMKSA</sequence>
<dbReference type="Gene3D" id="1.10.520.20">
    <property type="entry name" value="N-terminal domain of the delta subunit of the F1F0-ATP synthase"/>
    <property type="match status" value="1"/>
</dbReference>
<dbReference type="PANTHER" id="PTHR11910">
    <property type="entry name" value="ATP SYNTHASE DELTA CHAIN"/>
    <property type="match status" value="1"/>
</dbReference>
<dbReference type="SUPFAM" id="SSF47928">
    <property type="entry name" value="N-terminal domain of the delta subunit of the F1F0-ATP synthase"/>
    <property type="match status" value="1"/>
</dbReference>
<dbReference type="GO" id="GO:0045259">
    <property type="term" value="C:proton-transporting ATP synthase complex"/>
    <property type="evidence" value="ECO:0007669"/>
    <property type="project" value="UniProtKB-KW"/>
</dbReference>
<comment type="subcellular location">
    <subcellularLocation>
        <location evidence="8">Cell membrane</location>
        <topology evidence="8">Peripheral membrane protein</topology>
    </subcellularLocation>
    <subcellularLocation>
        <location evidence="1">Membrane</location>
    </subcellularLocation>
</comment>
<dbReference type="GO" id="GO:0005886">
    <property type="term" value="C:plasma membrane"/>
    <property type="evidence" value="ECO:0007669"/>
    <property type="project" value="UniProtKB-SubCell"/>
</dbReference>
<evidence type="ECO:0000313" key="9">
    <source>
        <dbReference type="EMBL" id="KLE35229.1"/>
    </source>
</evidence>
<dbReference type="NCBIfam" id="NF004406">
    <property type="entry name" value="PRK05758.3-2"/>
    <property type="match status" value="1"/>
</dbReference>
<dbReference type="AlphaFoldDB" id="A0A0G9MXE7"/>
<dbReference type="GO" id="GO:0046933">
    <property type="term" value="F:proton-transporting ATP synthase activity, rotational mechanism"/>
    <property type="evidence" value="ECO:0007669"/>
    <property type="project" value="UniProtKB-UniRule"/>
</dbReference>
<evidence type="ECO:0000256" key="6">
    <source>
        <dbReference type="ARBA" id="ARBA00023196"/>
    </source>
</evidence>
<dbReference type="NCBIfam" id="TIGR01145">
    <property type="entry name" value="ATP_synt_delta"/>
    <property type="match status" value="1"/>
</dbReference>
<protein>
    <recommendedName>
        <fullName evidence="8">ATP synthase subunit delta</fullName>
    </recommendedName>
    <alternativeName>
        <fullName evidence="8">ATP synthase F(1) sector subunit delta</fullName>
    </alternativeName>
    <alternativeName>
        <fullName evidence="8">F-type ATPase subunit delta</fullName>
        <shortName evidence="8">F-ATPase subunit delta</shortName>
    </alternativeName>
</protein>
<keyword evidence="7 8" id="KW-0066">ATP synthesis</keyword>
<comment type="function">
    <text evidence="8">This protein is part of the stalk that links CF(0) to CF(1). It either transmits conformational changes from CF(0) to CF(1) or is implicated in proton conduction.</text>
</comment>
<dbReference type="HAMAP" id="MF_01416">
    <property type="entry name" value="ATP_synth_delta_bact"/>
    <property type="match status" value="1"/>
</dbReference>
<name>A0A0G9MXE7_9SPHN</name>
<keyword evidence="6 8" id="KW-0139">CF(1)</keyword>
<dbReference type="Proteomes" id="UP000053464">
    <property type="component" value="Unassembled WGS sequence"/>
</dbReference>
<keyword evidence="3 8" id="KW-0375">Hydrogen ion transport</keyword>
<evidence type="ECO:0000256" key="4">
    <source>
        <dbReference type="ARBA" id="ARBA00023065"/>
    </source>
</evidence>
<comment type="function">
    <text evidence="8">F(1)F(0) ATP synthase produces ATP from ADP in the presence of a proton or sodium gradient. F-type ATPases consist of two structural domains, F(1) containing the extramembraneous catalytic core and F(0) containing the membrane proton channel, linked together by a central stalk and a peripheral stalk. During catalysis, ATP synthesis in the catalytic domain of F(1) is coupled via a rotary mechanism of the central stalk subunits to proton translocation.</text>
</comment>
<reference evidence="9 10" key="1">
    <citation type="submission" date="2015-04" db="EMBL/GenBank/DDBJ databases">
        <title>The draft genome sequence of Erythrobacter luteus KA37.</title>
        <authorList>
            <person name="Zhuang L."/>
            <person name="Liu Y."/>
            <person name="Shao Z."/>
        </authorList>
    </citation>
    <scope>NUCLEOTIDE SEQUENCE [LARGE SCALE GENOMIC DNA]</scope>
    <source>
        <strain evidence="9 10">KA37</strain>
    </source>
</reference>
<dbReference type="OrthoDB" id="9796185at2"/>
<keyword evidence="8" id="KW-1003">Cell membrane</keyword>
<gene>
    <name evidence="8" type="primary">atpH</name>
    <name evidence="9" type="ORF">AAW00_01750</name>
</gene>
<evidence type="ECO:0000256" key="5">
    <source>
        <dbReference type="ARBA" id="ARBA00023136"/>
    </source>
</evidence>
<accession>A0A0G9MXE7</accession>
<dbReference type="RefSeq" id="WP_047002631.1">
    <property type="nucleotide sequence ID" value="NZ_LBHB01000001.1"/>
</dbReference>
<keyword evidence="10" id="KW-1185">Reference proteome</keyword>
<dbReference type="NCBIfam" id="NF004402">
    <property type="entry name" value="PRK05758.2-2"/>
    <property type="match status" value="1"/>
</dbReference>
<evidence type="ECO:0000256" key="8">
    <source>
        <dbReference type="HAMAP-Rule" id="MF_01416"/>
    </source>
</evidence>
<dbReference type="EMBL" id="LBHB01000001">
    <property type="protein sequence ID" value="KLE35229.1"/>
    <property type="molecule type" value="Genomic_DNA"/>
</dbReference>
<keyword evidence="4 8" id="KW-0406">Ion transport</keyword>
<dbReference type="Pfam" id="PF00213">
    <property type="entry name" value="OSCP"/>
    <property type="match status" value="1"/>
</dbReference>
<evidence type="ECO:0000256" key="7">
    <source>
        <dbReference type="ARBA" id="ARBA00023310"/>
    </source>
</evidence>
<keyword evidence="2 8" id="KW-0813">Transport</keyword>
<proteinExistence type="inferred from homology"/>
<evidence type="ECO:0000313" key="10">
    <source>
        <dbReference type="Proteomes" id="UP000053464"/>
    </source>
</evidence>